<dbReference type="AlphaFoldDB" id="A0A849C5I0"/>
<keyword evidence="2" id="KW-1185">Reference proteome</keyword>
<organism evidence="1 2">
    <name type="scientific">Pseudokineococcus marinus</name>
    <dbReference type="NCBI Taxonomy" id="351215"/>
    <lineage>
        <taxon>Bacteria</taxon>
        <taxon>Bacillati</taxon>
        <taxon>Actinomycetota</taxon>
        <taxon>Actinomycetes</taxon>
        <taxon>Kineosporiales</taxon>
        <taxon>Kineosporiaceae</taxon>
        <taxon>Pseudokineococcus</taxon>
    </lineage>
</organism>
<protein>
    <submittedName>
        <fullName evidence="1">Uncharacterized protein</fullName>
    </submittedName>
</protein>
<evidence type="ECO:0000313" key="2">
    <source>
        <dbReference type="Proteomes" id="UP000555552"/>
    </source>
</evidence>
<name>A0A849C5I0_9ACTN</name>
<comment type="caution">
    <text evidence="1">The sequence shown here is derived from an EMBL/GenBank/DDBJ whole genome shotgun (WGS) entry which is preliminary data.</text>
</comment>
<dbReference type="Proteomes" id="UP000555552">
    <property type="component" value="Unassembled WGS sequence"/>
</dbReference>
<feature type="non-terminal residue" evidence="1">
    <location>
        <position position="46"/>
    </location>
</feature>
<accession>A0A849C5I0</accession>
<gene>
    <name evidence="1" type="ORF">HLB09_17475</name>
</gene>
<proteinExistence type="predicted"/>
<evidence type="ECO:0000313" key="1">
    <source>
        <dbReference type="EMBL" id="NNH24848.1"/>
    </source>
</evidence>
<dbReference type="EMBL" id="JABEMA010000552">
    <property type="protein sequence ID" value="NNH24848.1"/>
    <property type="molecule type" value="Genomic_DNA"/>
</dbReference>
<reference evidence="1 2" key="1">
    <citation type="submission" date="2020-05" db="EMBL/GenBank/DDBJ databases">
        <title>MicrobeNet Type strains.</title>
        <authorList>
            <person name="Nicholson A.C."/>
        </authorList>
    </citation>
    <scope>NUCLEOTIDE SEQUENCE [LARGE SCALE GENOMIC DNA]</scope>
    <source>
        <strain evidence="1 2">JCM 14547</strain>
    </source>
</reference>
<sequence>MSDDPPDPARLRDDVAALAEDLDRVGEAGYRVDAVAALLGPVADAA</sequence>